<dbReference type="AlphaFoldDB" id="A0A4V2F3Y4"/>
<dbReference type="NCBIfam" id="TIGR00730">
    <property type="entry name" value="Rossman fold protein, TIGR00730 family"/>
    <property type="match status" value="1"/>
</dbReference>
<dbReference type="Proteomes" id="UP000292445">
    <property type="component" value="Unassembled WGS sequence"/>
</dbReference>
<dbReference type="GO" id="GO:0009691">
    <property type="term" value="P:cytokinin biosynthetic process"/>
    <property type="evidence" value="ECO:0007669"/>
    <property type="project" value="UniProtKB-UniRule"/>
</dbReference>
<dbReference type="GO" id="GO:0008714">
    <property type="term" value="F:AMP nucleosidase activity"/>
    <property type="evidence" value="ECO:0007669"/>
    <property type="project" value="UniProtKB-EC"/>
</dbReference>
<keyword evidence="3" id="KW-0203">Cytokinin biosynthesis</keyword>
<comment type="caution">
    <text evidence="4">The sequence shown here is derived from an EMBL/GenBank/DDBJ whole genome shotgun (WGS) entry which is preliminary data.</text>
</comment>
<keyword evidence="3" id="KW-0378">Hydrolase</keyword>
<dbReference type="Gene3D" id="3.40.50.450">
    <property type="match status" value="1"/>
</dbReference>
<name>A0A4V2F3Y4_9BURK</name>
<dbReference type="GO" id="GO:0005829">
    <property type="term" value="C:cytosol"/>
    <property type="evidence" value="ECO:0007669"/>
    <property type="project" value="TreeGrafter"/>
</dbReference>
<dbReference type="Pfam" id="PF03641">
    <property type="entry name" value="Lysine_decarbox"/>
    <property type="match status" value="1"/>
</dbReference>
<evidence type="ECO:0000256" key="2">
    <source>
        <dbReference type="ARBA" id="ARBA00006763"/>
    </source>
</evidence>
<dbReference type="InterPro" id="IPR031100">
    <property type="entry name" value="LOG_fam"/>
</dbReference>
<proteinExistence type="inferred from homology"/>
<comment type="similarity">
    <text evidence="2 3">Belongs to the LOG family.</text>
</comment>
<organism evidence="4 5">
    <name type="scientific">Pigmentiphaga kullae</name>
    <dbReference type="NCBI Taxonomy" id="151784"/>
    <lineage>
        <taxon>Bacteria</taxon>
        <taxon>Pseudomonadati</taxon>
        <taxon>Pseudomonadota</taxon>
        <taxon>Betaproteobacteria</taxon>
        <taxon>Burkholderiales</taxon>
        <taxon>Alcaligenaceae</taxon>
        <taxon>Pigmentiphaga</taxon>
    </lineage>
</organism>
<comment type="catalytic activity">
    <reaction evidence="1">
        <text>AMP + H2O = D-ribose 5-phosphate + adenine</text>
        <dbReference type="Rhea" id="RHEA:20129"/>
        <dbReference type="ChEBI" id="CHEBI:15377"/>
        <dbReference type="ChEBI" id="CHEBI:16708"/>
        <dbReference type="ChEBI" id="CHEBI:78346"/>
        <dbReference type="ChEBI" id="CHEBI:456215"/>
        <dbReference type="EC" id="3.2.2.4"/>
    </reaction>
</comment>
<dbReference type="EC" id="3.2.2.n1" evidence="3"/>
<protein>
    <recommendedName>
        <fullName evidence="3">Cytokinin riboside 5'-monophosphate phosphoribohydrolase</fullName>
        <ecNumber evidence="3">3.2.2.n1</ecNumber>
    </recommendedName>
</protein>
<dbReference type="PANTHER" id="PTHR31223:SF70">
    <property type="entry name" value="LOG FAMILY PROTEIN YJL055W"/>
    <property type="match status" value="1"/>
</dbReference>
<gene>
    <name evidence="4" type="ORF">EV675_1747</name>
</gene>
<dbReference type="PANTHER" id="PTHR31223">
    <property type="entry name" value="LOG FAMILY PROTEIN YJL055W"/>
    <property type="match status" value="1"/>
</dbReference>
<evidence type="ECO:0000313" key="5">
    <source>
        <dbReference type="Proteomes" id="UP000292445"/>
    </source>
</evidence>
<accession>A0A4V2F3Y4</accession>
<dbReference type="InterPro" id="IPR005269">
    <property type="entry name" value="LOG"/>
</dbReference>
<evidence type="ECO:0000256" key="1">
    <source>
        <dbReference type="ARBA" id="ARBA00000274"/>
    </source>
</evidence>
<dbReference type="EMBL" id="SGXC01000001">
    <property type="protein sequence ID" value="RZS85717.1"/>
    <property type="molecule type" value="Genomic_DNA"/>
</dbReference>
<evidence type="ECO:0000313" key="4">
    <source>
        <dbReference type="EMBL" id="RZS85717.1"/>
    </source>
</evidence>
<evidence type="ECO:0000256" key="3">
    <source>
        <dbReference type="RuleBase" id="RU363015"/>
    </source>
</evidence>
<sequence>MWSAAILRASRYTVVTPVEKARHCVYTFTLRHGGFFMDTTAFALGRVAVFCGSNFGFSDEYAQAARQLGAQIAARGLTLVYGGTHKGLMGIMADTVLEAGGQAVGIINRRLHDRGHLHPGLTSHEIVADMRARKARMADLADAFIAMPGGLGTFEELFEAATLTQLGDHTKACGVLNVRGFYEPMRAMLTHAVQEGFMKPEHRDMIVIEADPGALLDGLADWKAPTVTKWIGDPDPVSAA</sequence>
<reference evidence="4 5" key="1">
    <citation type="submission" date="2019-02" db="EMBL/GenBank/DDBJ databases">
        <title>Genomic Encyclopedia of Type Strains, Phase IV (KMG-IV): sequencing the most valuable type-strain genomes for metagenomic binning, comparative biology and taxonomic classification.</title>
        <authorList>
            <person name="Goeker M."/>
        </authorList>
    </citation>
    <scope>NUCLEOTIDE SEQUENCE [LARGE SCALE GENOMIC DNA]</scope>
    <source>
        <strain evidence="4 5">K24</strain>
    </source>
</reference>
<keyword evidence="5" id="KW-1185">Reference proteome</keyword>
<dbReference type="SUPFAM" id="SSF102405">
    <property type="entry name" value="MCP/YpsA-like"/>
    <property type="match status" value="1"/>
</dbReference>